<dbReference type="Pfam" id="PF04963">
    <property type="entry name" value="Sigma54_CBD"/>
    <property type="match status" value="1"/>
</dbReference>
<keyword evidence="5" id="KW-0805">Transcription regulation</keyword>
<keyword evidence="3" id="KW-0808">Transferase</keyword>
<proteinExistence type="inferred from homology"/>
<evidence type="ECO:0000256" key="7">
    <source>
        <dbReference type="ARBA" id="ARBA00023125"/>
    </source>
</evidence>
<evidence type="ECO:0000259" key="10">
    <source>
        <dbReference type="Pfam" id="PF04552"/>
    </source>
</evidence>
<dbReference type="Pfam" id="PF00309">
    <property type="entry name" value="Sigma54_AID"/>
    <property type="match status" value="1"/>
</dbReference>
<dbReference type="EMBL" id="JACDUS010000002">
    <property type="protein sequence ID" value="MBA2880407.1"/>
    <property type="molecule type" value="Genomic_DNA"/>
</dbReference>
<dbReference type="GO" id="GO:0016779">
    <property type="term" value="F:nucleotidyltransferase activity"/>
    <property type="evidence" value="ECO:0007669"/>
    <property type="project" value="UniProtKB-KW"/>
</dbReference>
<dbReference type="InterPro" id="IPR007046">
    <property type="entry name" value="RNA_pol_sigma_54_core-bd"/>
</dbReference>
<keyword evidence="2" id="KW-0240">DNA-directed RNA polymerase</keyword>
<evidence type="ECO:0000256" key="1">
    <source>
        <dbReference type="ARBA" id="ARBA00008798"/>
    </source>
</evidence>
<dbReference type="InterPro" id="IPR000394">
    <property type="entry name" value="RNA_pol_sigma_54"/>
</dbReference>
<dbReference type="GO" id="GO:0003677">
    <property type="term" value="F:DNA binding"/>
    <property type="evidence" value="ECO:0007669"/>
    <property type="project" value="UniProtKB-KW"/>
</dbReference>
<dbReference type="NCBIfam" id="NF009118">
    <property type="entry name" value="PRK12469.1"/>
    <property type="match status" value="1"/>
</dbReference>
<dbReference type="Proteomes" id="UP000525298">
    <property type="component" value="Unassembled WGS sequence"/>
</dbReference>
<sequence>MTPQLQMAIKLLQLSRLELVEMVQQELESNPTLEESETVETPEETPAETPEAADAREITMEESFDERLDWQQYMDEYSSTGRVHYESEEKEAPNYEAFTASRTNLYDHLRWQLLMTRPTAEQEAIGSLIIGNLNKYGYLDVPLEDVAQMAETDVSQVKDVLYVMQTFDPPGICARDLSECLLIQARQFGIVDPVVEALLRDHINNLENKRYQVIARELKCSMETLSAAIELIRQLDPRPGFRYGDEDQIYITPDVYVYREGDDYIVMLNDDEIPQLHINSYYRQAVRKGEPIAKDTRTYLRDRLRSAEWLIKSIQQRRRTIYNVMVSIVKFQRDFFDQGIAHLKPMVLRDVAEDINMHESTISRVTTNKYAHTPHGIFELKFFFNSSINRADGNTIASASVQEEMRKIIAGENPKKPYSDKKIADMLEAASGIRIARRTVAKYREIMGVLPSSKRKQP</sequence>
<name>A0A7W0C776_9BACT</name>
<dbReference type="GO" id="GO:0000428">
    <property type="term" value="C:DNA-directed RNA polymerase complex"/>
    <property type="evidence" value="ECO:0007669"/>
    <property type="project" value="UniProtKB-KW"/>
</dbReference>
<evidence type="ECO:0000256" key="4">
    <source>
        <dbReference type="ARBA" id="ARBA00022695"/>
    </source>
</evidence>
<evidence type="ECO:0000256" key="2">
    <source>
        <dbReference type="ARBA" id="ARBA00022478"/>
    </source>
</evidence>
<dbReference type="PIRSF" id="PIRSF000774">
    <property type="entry name" value="RpoN"/>
    <property type="match status" value="1"/>
</dbReference>
<dbReference type="PROSITE" id="PS00717">
    <property type="entry name" value="SIGMA54_1"/>
    <property type="match status" value="1"/>
</dbReference>
<comment type="caution">
    <text evidence="12">The sequence shown here is derived from an EMBL/GenBank/DDBJ whole genome shotgun (WGS) entry which is preliminary data.</text>
</comment>
<feature type="domain" description="RNA polymerase sigma factor 54 core-binding" evidence="11">
    <location>
        <begin position="94"/>
        <end position="282"/>
    </location>
</feature>
<organism evidence="12 13">
    <name type="scientific">Desulfosalsimonas propionicica</name>
    <dbReference type="NCBI Taxonomy" id="332175"/>
    <lineage>
        <taxon>Bacteria</taxon>
        <taxon>Pseudomonadati</taxon>
        <taxon>Thermodesulfobacteriota</taxon>
        <taxon>Desulfobacteria</taxon>
        <taxon>Desulfobacterales</taxon>
        <taxon>Desulfosalsimonadaceae</taxon>
        <taxon>Desulfosalsimonas</taxon>
    </lineage>
</organism>
<dbReference type="Gene3D" id="1.10.10.1330">
    <property type="entry name" value="RNA polymerase sigma-54 factor, core-binding domain"/>
    <property type="match status" value="1"/>
</dbReference>
<dbReference type="PANTHER" id="PTHR32248">
    <property type="entry name" value="RNA POLYMERASE SIGMA-54 FACTOR"/>
    <property type="match status" value="1"/>
</dbReference>
<gene>
    <name evidence="12" type="ORF">HNR65_000725</name>
</gene>
<keyword evidence="6" id="KW-0731">Sigma factor</keyword>
<dbReference type="PRINTS" id="PR00045">
    <property type="entry name" value="SIGMA54FCT"/>
</dbReference>
<evidence type="ECO:0000256" key="5">
    <source>
        <dbReference type="ARBA" id="ARBA00023015"/>
    </source>
</evidence>
<keyword evidence="4" id="KW-0548">Nucleotidyltransferase</keyword>
<feature type="compositionally biased region" description="Acidic residues" evidence="9">
    <location>
        <begin position="34"/>
        <end position="46"/>
    </location>
</feature>
<protein>
    <submittedName>
        <fullName evidence="12">RNA polymerase sigma-54 factor</fullName>
    </submittedName>
</protein>
<keyword evidence="8" id="KW-0804">Transcription</keyword>
<reference evidence="12 13" key="1">
    <citation type="submission" date="2020-07" db="EMBL/GenBank/DDBJ databases">
        <title>Genomic Encyclopedia of Type Strains, Phase IV (KMG-IV): sequencing the most valuable type-strain genomes for metagenomic binning, comparative biology and taxonomic classification.</title>
        <authorList>
            <person name="Goeker M."/>
        </authorList>
    </citation>
    <scope>NUCLEOTIDE SEQUENCE [LARGE SCALE GENOMIC DNA]</scope>
    <source>
        <strain evidence="12 13">DSM 17721</strain>
    </source>
</reference>
<evidence type="ECO:0000256" key="6">
    <source>
        <dbReference type="ARBA" id="ARBA00023082"/>
    </source>
</evidence>
<evidence type="ECO:0000313" key="13">
    <source>
        <dbReference type="Proteomes" id="UP000525298"/>
    </source>
</evidence>
<dbReference type="NCBIfam" id="TIGR02395">
    <property type="entry name" value="rpoN_sigma"/>
    <property type="match status" value="1"/>
</dbReference>
<dbReference type="GO" id="GO:0001216">
    <property type="term" value="F:DNA-binding transcription activator activity"/>
    <property type="evidence" value="ECO:0007669"/>
    <property type="project" value="InterPro"/>
</dbReference>
<feature type="region of interest" description="Disordered" evidence="9">
    <location>
        <begin position="27"/>
        <end position="53"/>
    </location>
</feature>
<keyword evidence="7" id="KW-0238">DNA-binding</keyword>
<dbReference type="Pfam" id="PF04552">
    <property type="entry name" value="Sigma54_DBD"/>
    <property type="match status" value="1"/>
</dbReference>
<evidence type="ECO:0000259" key="11">
    <source>
        <dbReference type="Pfam" id="PF04963"/>
    </source>
</evidence>
<evidence type="ECO:0000256" key="8">
    <source>
        <dbReference type="ARBA" id="ARBA00023163"/>
    </source>
</evidence>
<evidence type="ECO:0000256" key="9">
    <source>
        <dbReference type="SAM" id="MobiDB-lite"/>
    </source>
</evidence>
<dbReference type="PROSITE" id="PS00718">
    <property type="entry name" value="SIGMA54_2"/>
    <property type="match status" value="1"/>
</dbReference>
<dbReference type="GO" id="GO:0016987">
    <property type="term" value="F:sigma factor activity"/>
    <property type="evidence" value="ECO:0007669"/>
    <property type="project" value="UniProtKB-KW"/>
</dbReference>
<comment type="similarity">
    <text evidence="1">Belongs to the sigma-54 factor family.</text>
</comment>
<evidence type="ECO:0000256" key="3">
    <source>
        <dbReference type="ARBA" id="ARBA00022679"/>
    </source>
</evidence>
<dbReference type="Gene3D" id="1.10.10.60">
    <property type="entry name" value="Homeodomain-like"/>
    <property type="match status" value="1"/>
</dbReference>
<feature type="domain" description="RNA polymerase sigma factor 54 DNA-binding" evidence="10">
    <location>
        <begin position="298"/>
        <end position="457"/>
    </location>
</feature>
<dbReference type="AlphaFoldDB" id="A0A7W0C776"/>
<keyword evidence="13" id="KW-1185">Reference proteome</keyword>
<dbReference type="PANTHER" id="PTHR32248:SF4">
    <property type="entry name" value="RNA POLYMERASE SIGMA-54 FACTOR"/>
    <property type="match status" value="1"/>
</dbReference>
<accession>A0A7W0C776</accession>
<evidence type="ECO:0000313" key="12">
    <source>
        <dbReference type="EMBL" id="MBA2880407.1"/>
    </source>
</evidence>
<dbReference type="GO" id="GO:0006352">
    <property type="term" value="P:DNA-templated transcription initiation"/>
    <property type="evidence" value="ECO:0007669"/>
    <property type="project" value="InterPro"/>
</dbReference>
<dbReference type="InterPro" id="IPR038709">
    <property type="entry name" value="RpoN_core-bd_sf"/>
</dbReference>
<dbReference type="InterPro" id="IPR007634">
    <property type="entry name" value="RNA_pol_sigma_54_DNA-bd"/>
</dbReference>
<dbReference type="PROSITE" id="PS50044">
    <property type="entry name" value="SIGMA54_3"/>
    <property type="match status" value="1"/>
</dbReference>